<feature type="region of interest" description="Disordered" evidence="1">
    <location>
        <begin position="182"/>
        <end position="210"/>
    </location>
</feature>
<gene>
    <name evidence="3" type="primary">Aste57867_881</name>
    <name evidence="2" type="ORF">As57867_000880</name>
    <name evidence="3" type="ORF">ASTE57867_881</name>
</gene>
<dbReference type="SUPFAM" id="SSF48484">
    <property type="entry name" value="Lipoxigenase"/>
    <property type="match status" value="1"/>
</dbReference>
<keyword evidence="4" id="KW-1185">Reference proteome</keyword>
<dbReference type="EMBL" id="VJMH01000055">
    <property type="protein sequence ID" value="KAF0719667.1"/>
    <property type="molecule type" value="Genomic_DNA"/>
</dbReference>
<evidence type="ECO:0000313" key="3">
    <source>
        <dbReference type="EMBL" id="VFT78105.1"/>
    </source>
</evidence>
<proteinExistence type="predicted"/>
<reference evidence="3 4" key="1">
    <citation type="submission" date="2019-03" db="EMBL/GenBank/DDBJ databases">
        <authorList>
            <person name="Gaulin E."/>
            <person name="Dumas B."/>
        </authorList>
    </citation>
    <scope>NUCLEOTIDE SEQUENCE [LARGE SCALE GENOMIC DNA]</scope>
    <source>
        <strain evidence="3">CBS 568.67</strain>
    </source>
</reference>
<feature type="compositionally biased region" description="Polar residues" evidence="1">
    <location>
        <begin position="200"/>
        <end position="209"/>
    </location>
</feature>
<dbReference type="EMBL" id="CAADRA010000055">
    <property type="protein sequence ID" value="VFT78105.1"/>
    <property type="molecule type" value="Genomic_DNA"/>
</dbReference>
<name>A0A485K3R1_9STRA</name>
<organism evidence="3 4">
    <name type="scientific">Aphanomyces stellatus</name>
    <dbReference type="NCBI Taxonomy" id="120398"/>
    <lineage>
        <taxon>Eukaryota</taxon>
        <taxon>Sar</taxon>
        <taxon>Stramenopiles</taxon>
        <taxon>Oomycota</taxon>
        <taxon>Saprolegniomycetes</taxon>
        <taxon>Saprolegniales</taxon>
        <taxon>Verrucalvaceae</taxon>
        <taxon>Aphanomyces</taxon>
    </lineage>
</organism>
<dbReference type="Gene3D" id="1.20.245.10">
    <property type="entry name" value="Lipoxygenase-1, Domain 5"/>
    <property type="match status" value="1"/>
</dbReference>
<accession>A0A485K3R1</accession>
<sequence length="233" mass="26108">MFRAVAAVELASRAVIPKNSFLHHAYALSETGMAAALQFGMDSFSFETAPETVARQKIDTMTFPFHEDGLDFWAATRSFVSNYLDLHYTTARPSKATPHWSSVQLEGRHRSVNSVDDAMQNHLGGIAEYISDPGFTPPSWVEGALAARPRNAIRVSIIMASTGHPFWKTSLCHARRRCQETLPPLHRRPQNPWSEDRQAQQRTPASVSVVQPPANGCFRYDLIRQNDSNTRQS</sequence>
<dbReference type="AlphaFoldDB" id="A0A485K3R1"/>
<dbReference type="InterPro" id="IPR036226">
    <property type="entry name" value="LipOase_C_sf"/>
</dbReference>
<dbReference type="Proteomes" id="UP000332933">
    <property type="component" value="Unassembled WGS sequence"/>
</dbReference>
<evidence type="ECO:0000313" key="4">
    <source>
        <dbReference type="Proteomes" id="UP000332933"/>
    </source>
</evidence>
<protein>
    <submittedName>
        <fullName evidence="3">Aste57867_881 protein</fullName>
    </submittedName>
</protein>
<evidence type="ECO:0000256" key="1">
    <source>
        <dbReference type="SAM" id="MobiDB-lite"/>
    </source>
</evidence>
<reference evidence="2" key="2">
    <citation type="submission" date="2019-06" db="EMBL/GenBank/DDBJ databases">
        <title>Genomics analysis of Aphanomyces spp. identifies a new class of oomycete effector associated with host adaptation.</title>
        <authorList>
            <person name="Gaulin E."/>
        </authorList>
    </citation>
    <scope>NUCLEOTIDE SEQUENCE</scope>
    <source>
        <strain evidence="2">CBS 578.67</strain>
    </source>
</reference>
<evidence type="ECO:0000313" key="2">
    <source>
        <dbReference type="EMBL" id="KAF0719667.1"/>
    </source>
</evidence>